<comment type="caution">
    <text evidence="1">The sequence shown here is derived from an EMBL/GenBank/DDBJ whole genome shotgun (WGS) entry which is preliminary data.</text>
</comment>
<keyword evidence="2" id="KW-1185">Reference proteome</keyword>
<dbReference type="AlphaFoldDB" id="A0AA37RUI1"/>
<dbReference type="Proteomes" id="UP001161422">
    <property type="component" value="Unassembled WGS sequence"/>
</dbReference>
<gene>
    <name evidence="1" type="ORF">GCM10007895_08720</name>
</gene>
<accession>A0AA37RUI1</accession>
<sequence>MRIVGVELKSNEAVVSLISYAEGLVDLPPFRARRVTMSKGTDAQTLKDFQFEFSKLMKDYQVEKVVIRERPTKGRFAGSAVGFKMEAAIQLIEGLNVELLSANQIKTSLKHTPLPIEFAATGLKGFQEGAFTSAFASCHLKTED</sequence>
<reference evidence="1" key="1">
    <citation type="journal article" date="2014" name="Int. J. Syst. Evol. Microbiol.">
        <title>Complete genome sequence of Corynebacterium casei LMG S-19264T (=DSM 44701T), isolated from a smear-ripened cheese.</title>
        <authorList>
            <consortium name="US DOE Joint Genome Institute (JGI-PGF)"/>
            <person name="Walter F."/>
            <person name="Albersmeier A."/>
            <person name="Kalinowski J."/>
            <person name="Ruckert C."/>
        </authorList>
    </citation>
    <scope>NUCLEOTIDE SEQUENCE</scope>
    <source>
        <strain evidence="1">NBRC 101628</strain>
    </source>
</reference>
<dbReference type="Pfam" id="PF11215">
    <property type="entry name" value="DUF3010"/>
    <property type="match status" value="1"/>
</dbReference>
<name>A0AA37RUI1_9GAMM</name>
<dbReference type="EMBL" id="BSNC01000003">
    <property type="protein sequence ID" value="GLP95566.1"/>
    <property type="molecule type" value="Genomic_DNA"/>
</dbReference>
<evidence type="ECO:0008006" key="3">
    <source>
        <dbReference type="Google" id="ProtNLM"/>
    </source>
</evidence>
<organism evidence="1 2">
    <name type="scientific">Paraferrimonas sedimenticola</name>
    <dbReference type="NCBI Taxonomy" id="375674"/>
    <lineage>
        <taxon>Bacteria</taxon>
        <taxon>Pseudomonadati</taxon>
        <taxon>Pseudomonadota</taxon>
        <taxon>Gammaproteobacteria</taxon>
        <taxon>Alteromonadales</taxon>
        <taxon>Ferrimonadaceae</taxon>
        <taxon>Paraferrimonas</taxon>
    </lineage>
</organism>
<reference evidence="1" key="2">
    <citation type="submission" date="2023-01" db="EMBL/GenBank/DDBJ databases">
        <title>Draft genome sequence of Paraferrimonas sedimenticola strain NBRC 101628.</title>
        <authorList>
            <person name="Sun Q."/>
            <person name="Mori K."/>
        </authorList>
    </citation>
    <scope>NUCLEOTIDE SEQUENCE</scope>
    <source>
        <strain evidence="1">NBRC 101628</strain>
    </source>
</reference>
<protein>
    <recommendedName>
        <fullName evidence="3">DUF3010 family protein</fullName>
    </recommendedName>
</protein>
<dbReference type="InterPro" id="IPR021378">
    <property type="entry name" value="DUF3010"/>
</dbReference>
<evidence type="ECO:0000313" key="2">
    <source>
        <dbReference type="Proteomes" id="UP001161422"/>
    </source>
</evidence>
<dbReference type="RefSeq" id="WP_095505563.1">
    <property type="nucleotide sequence ID" value="NZ_BSNC01000003.1"/>
</dbReference>
<proteinExistence type="predicted"/>
<evidence type="ECO:0000313" key="1">
    <source>
        <dbReference type="EMBL" id="GLP95566.1"/>
    </source>
</evidence>